<dbReference type="STRING" id="1754190.A0A1Y2EWF3"/>
<gene>
    <name evidence="2" type="ORF">LY90DRAFT_132443</name>
</gene>
<proteinExistence type="predicted"/>
<dbReference type="EMBL" id="MCOG01000025">
    <property type="protein sequence ID" value="ORY75584.1"/>
    <property type="molecule type" value="Genomic_DNA"/>
</dbReference>
<evidence type="ECO:0000313" key="2">
    <source>
        <dbReference type="EMBL" id="ORY75584.1"/>
    </source>
</evidence>
<sequence length="174" mass="19684">MFFKKKNNLLNESSNNVKGKEKETHDETEDNIKNDNINNENENEVDKKDLSIFLDKSFLSAEKFPFSLHLFSEQTQTIQDYLPLQFLIPSTDLLWNSQNSYKYLLPEKIAAKVSNISHASIFIINTISQLIITTCSLAKSGASASLGVSKNALVRAFSTAENMQKSKMKFPQRG</sequence>
<name>A0A1Y2EWF3_9FUNG</name>
<evidence type="ECO:0000313" key="3">
    <source>
        <dbReference type="Proteomes" id="UP000193920"/>
    </source>
</evidence>
<feature type="compositionally biased region" description="Basic and acidic residues" evidence="1">
    <location>
        <begin position="18"/>
        <end position="33"/>
    </location>
</feature>
<keyword evidence="3" id="KW-1185">Reference proteome</keyword>
<dbReference type="AlphaFoldDB" id="A0A1Y2EWF3"/>
<feature type="region of interest" description="Disordered" evidence="1">
    <location>
        <begin position="12"/>
        <end position="41"/>
    </location>
</feature>
<accession>A0A1Y2EWF3</accession>
<protein>
    <submittedName>
        <fullName evidence="2">Uncharacterized protein</fullName>
    </submittedName>
</protein>
<dbReference type="Proteomes" id="UP000193920">
    <property type="component" value="Unassembled WGS sequence"/>
</dbReference>
<organism evidence="2 3">
    <name type="scientific">Neocallimastix californiae</name>
    <dbReference type="NCBI Taxonomy" id="1754190"/>
    <lineage>
        <taxon>Eukaryota</taxon>
        <taxon>Fungi</taxon>
        <taxon>Fungi incertae sedis</taxon>
        <taxon>Chytridiomycota</taxon>
        <taxon>Chytridiomycota incertae sedis</taxon>
        <taxon>Neocallimastigomycetes</taxon>
        <taxon>Neocallimastigales</taxon>
        <taxon>Neocallimastigaceae</taxon>
        <taxon>Neocallimastix</taxon>
    </lineage>
</organism>
<comment type="caution">
    <text evidence="2">The sequence shown here is derived from an EMBL/GenBank/DDBJ whole genome shotgun (WGS) entry which is preliminary data.</text>
</comment>
<evidence type="ECO:0000256" key="1">
    <source>
        <dbReference type="SAM" id="MobiDB-lite"/>
    </source>
</evidence>
<reference evidence="2 3" key="1">
    <citation type="submission" date="2016-08" db="EMBL/GenBank/DDBJ databases">
        <title>A Parts List for Fungal Cellulosomes Revealed by Comparative Genomics.</title>
        <authorList>
            <consortium name="DOE Joint Genome Institute"/>
            <person name="Haitjema C.H."/>
            <person name="Gilmore S.P."/>
            <person name="Henske J.K."/>
            <person name="Solomon K.V."/>
            <person name="De Groot R."/>
            <person name="Kuo A."/>
            <person name="Mondo S.J."/>
            <person name="Salamov A.A."/>
            <person name="Labutti K."/>
            <person name="Zhao Z."/>
            <person name="Chiniquy J."/>
            <person name="Barry K."/>
            <person name="Brewer H.M."/>
            <person name="Purvine S.O."/>
            <person name="Wright A.T."/>
            <person name="Boxma B."/>
            <person name="Van Alen T."/>
            <person name="Hackstein J.H."/>
            <person name="Baker S.E."/>
            <person name="Grigoriev I.V."/>
            <person name="O'Malley M.A."/>
        </authorList>
    </citation>
    <scope>NUCLEOTIDE SEQUENCE [LARGE SCALE GENOMIC DNA]</scope>
    <source>
        <strain evidence="2 3">G1</strain>
    </source>
</reference>